<reference evidence="17" key="1">
    <citation type="submission" date="2016-04" db="UniProtKB">
        <authorList>
            <consortium name="WormBaseParasite"/>
        </authorList>
    </citation>
    <scope>IDENTIFICATION</scope>
</reference>
<keyword evidence="7" id="KW-0915">Sodium</keyword>
<evidence type="ECO:0000256" key="9">
    <source>
        <dbReference type="ARBA" id="ARBA00023136"/>
    </source>
</evidence>
<sequence>MSKAKTVLKSLRIRCDFEELAVKVVASPVAAREPQLARLLSLLYDDDGNVASDLLPLLPSEWEDIKESKAARLQISPVEVYSILPNITTTPCLAPKGGHELDRALTRLKAHEPIWERITTYFRRSLFHELKSTAVALGIELKGDASIEYSSSGNFRLNESTMVLSLLQLNVLESRTSFSFGLKSMEMSTRVKLLEFVAPFIRKMKVCMMQVYNNADNATESAKECRQIFKDHYNVLVDAQTVYTFGQSISSVVQDYTTNVMKIVVAIQRFAFTSRLKILDWHDHQFEIRQFNTLYREGGNDNIEVHELMKVRKLMVSEIVNYIRPLTDHLENGLRARENVLQRLGVEHPPHPSLAVINETNSCLLKLARDVPLLKKSVFIRGEWLNRVQRQVEIVRSHSATPQYDQVNLLLVKLYFSHFKQEKIVQERSYNVFLLLGILFFATIRNKFRNHLMTEIGGTIGLYVGATLLTVAETVVFFFEGKARKVHVKTDEL</sequence>
<dbReference type="Pfam" id="PF00858">
    <property type="entry name" value="ASC"/>
    <property type="match status" value="1"/>
</dbReference>
<name>A0A158R3N0_NIPBR</name>
<keyword evidence="4 13" id="KW-0894">Sodium channel</keyword>
<evidence type="ECO:0000256" key="6">
    <source>
        <dbReference type="ARBA" id="ARBA00022989"/>
    </source>
</evidence>
<keyword evidence="12 13" id="KW-0407">Ion channel</keyword>
<dbReference type="AlphaFoldDB" id="A0A158R3N0"/>
<keyword evidence="8 13" id="KW-0406">Ion transport</keyword>
<keyword evidence="9 14" id="KW-0472">Membrane</keyword>
<evidence type="ECO:0000313" key="15">
    <source>
        <dbReference type="EMBL" id="VDL82338.1"/>
    </source>
</evidence>
<evidence type="ECO:0000256" key="2">
    <source>
        <dbReference type="ARBA" id="ARBA00007193"/>
    </source>
</evidence>
<dbReference type="Gene3D" id="1.10.287.770">
    <property type="entry name" value="YojJ-like"/>
    <property type="match status" value="1"/>
</dbReference>
<reference evidence="15 16" key="2">
    <citation type="submission" date="2018-11" db="EMBL/GenBank/DDBJ databases">
        <authorList>
            <consortium name="Pathogen Informatics"/>
        </authorList>
    </citation>
    <scope>NUCLEOTIDE SEQUENCE [LARGE SCALE GENOMIC DNA]</scope>
</reference>
<keyword evidence="6 14" id="KW-1133">Transmembrane helix</keyword>
<keyword evidence="3 13" id="KW-0813">Transport</keyword>
<evidence type="ECO:0000256" key="10">
    <source>
        <dbReference type="ARBA" id="ARBA00023180"/>
    </source>
</evidence>
<evidence type="ECO:0000256" key="12">
    <source>
        <dbReference type="ARBA" id="ARBA00023303"/>
    </source>
</evidence>
<feature type="transmembrane region" description="Helical" evidence="14">
    <location>
        <begin position="460"/>
        <end position="479"/>
    </location>
</feature>
<dbReference type="InterPro" id="IPR001873">
    <property type="entry name" value="ENaC"/>
</dbReference>
<dbReference type="WBParaSite" id="NBR_0001861301-mRNA-1">
    <property type="protein sequence ID" value="NBR_0001861301-mRNA-1"/>
    <property type="gene ID" value="NBR_0001861301"/>
</dbReference>
<evidence type="ECO:0000256" key="13">
    <source>
        <dbReference type="RuleBase" id="RU000679"/>
    </source>
</evidence>
<dbReference type="GO" id="GO:0005272">
    <property type="term" value="F:sodium channel activity"/>
    <property type="evidence" value="ECO:0007669"/>
    <property type="project" value="UniProtKB-KW"/>
</dbReference>
<evidence type="ECO:0000256" key="11">
    <source>
        <dbReference type="ARBA" id="ARBA00023201"/>
    </source>
</evidence>
<organism evidence="17">
    <name type="scientific">Nippostrongylus brasiliensis</name>
    <name type="common">Rat hookworm</name>
    <dbReference type="NCBI Taxonomy" id="27835"/>
    <lineage>
        <taxon>Eukaryota</taxon>
        <taxon>Metazoa</taxon>
        <taxon>Ecdysozoa</taxon>
        <taxon>Nematoda</taxon>
        <taxon>Chromadorea</taxon>
        <taxon>Rhabditida</taxon>
        <taxon>Rhabditina</taxon>
        <taxon>Rhabditomorpha</taxon>
        <taxon>Strongyloidea</taxon>
        <taxon>Heligmosomidae</taxon>
        <taxon>Nippostrongylus</taxon>
    </lineage>
</organism>
<accession>A0A158R3N0</accession>
<keyword evidence="11 13" id="KW-0739">Sodium transport</keyword>
<dbReference type="EMBL" id="UYSL01023557">
    <property type="protein sequence ID" value="VDL82338.1"/>
    <property type="molecule type" value="Genomic_DNA"/>
</dbReference>
<evidence type="ECO:0000256" key="4">
    <source>
        <dbReference type="ARBA" id="ARBA00022461"/>
    </source>
</evidence>
<evidence type="ECO:0000313" key="17">
    <source>
        <dbReference type="WBParaSite" id="NBR_0001861301-mRNA-1"/>
    </source>
</evidence>
<protein>
    <submittedName>
        <fullName evidence="17">Ion_trans domain-containing protein</fullName>
    </submittedName>
</protein>
<comment type="subcellular location">
    <subcellularLocation>
        <location evidence="1">Membrane</location>
        <topology evidence="1">Multi-pass membrane protein</topology>
    </subcellularLocation>
</comment>
<evidence type="ECO:0000256" key="7">
    <source>
        <dbReference type="ARBA" id="ARBA00023053"/>
    </source>
</evidence>
<gene>
    <name evidence="15" type="ORF">NBR_LOCUS18613</name>
</gene>
<keyword evidence="10" id="KW-0325">Glycoprotein</keyword>
<comment type="similarity">
    <text evidence="2 13">Belongs to the amiloride-sensitive sodium channel (TC 1.A.6) family.</text>
</comment>
<dbReference type="STRING" id="27835.A0A158R3N0"/>
<dbReference type="GO" id="GO:0016020">
    <property type="term" value="C:membrane"/>
    <property type="evidence" value="ECO:0007669"/>
    <property type="project" value="UniProtKB-SubCell"/>
</dbReference>
<evidence type="ECO:0000256" key="5">
    <source>
        <dbReference type="ARBA" id="ARBA00022692"/>
    </source>
</evidence>
<dbReference type="Proteomes" id="UP000271162">
    <property type="component" value="Unassembled WGS sequence"/>
</dbReference>
<evidence type="ECO:0000256" key="14">
    <source>
        <dbReference type="SAM" id="Phobius"/>
    </source>
</evidence>
<evidence type="ECO:0000256" key="8">
    <source>
        <dbReference type="ARBA" id="ARBA00023065"/>
    </source>
</evidence>
<evidence type="ECO:0000256" key="3">
    <source>
        <dbReference type="ARBA" id="ARBA00022448"/>
    </source>
</evidence>
<proteinExistence type="inferred from homology"/>
<evidence type="ECO:0000313" key="16">
    <source>
        <dbReference type="Proteomes" id="UP000271162"/>
    </source>
</evidence>
<keyword evidence="5 13" id="KW-0812">Transmembrane</keyword>
<keyword evidence="16" id="KW-1185">Reference proteome</keyword>
<evidence type="ECO:0000256" key="1">
    <source>
        <dbReference type="ARBA" id="ARBA00004141"/>
    </source>
</evidence>